<evidence type="ECO:0000313" key="3">
    <source>
        <dbReference type="Proteomes" id="UP001146120"/>
    </source>
</evidence>
<comment type="caution">
    <text evidence="2">The sequence shown here is derived from an EMBL/GenBank/DDBJ whole genome shotgun (WGS) entry which is preliminary data.</text>
</comment>
<feature type="region of interest" description="Disordered" evidence="1">
    <location>
        <begin position="246"/>
        <end position="268"/>
    </location>
</feature>
<accession>A0AAV2YZV0</accession>
<name>A0AAV2YZV0_9STRA</name>
<dbReference type="EMBL" id="DAKRPA010000095">
    <property type="protein sequence ID" value="DAZ98893.1"/>
    <property type="molecule type" value="Genomic_DNA"/>
</dbReference>
<protein>
    <submittedName>
        <fullName evidence="2">Uncharacterized protein</fullName>
    </submittedName>
</protein>
<gene>
    <name evidence="2" type="ORF">N0F65_002618</name>
</gene>
<dbReference type="AlphaFoldDB" id="A0AAV2YZV0"/>
<proteinExistence type="predicted"/>
<evidence type="ECO:0000313" key="2">
    <source>
        <dbReference type="EMBL" id="DAZ98893.1"/>
    </source>
</evidence>
<keyword evidence="3" id="KW-1185">Reference proteome</keyword>
<evidence type="ECO:0000256" key="1">
    <source>
        <dbReference type="SAM" id="MobiDB-lite"/>
    </source>
</evidence>
<dbReference type="Proteomes" id="UP001146120">
    <property type="component" value="Unassembled WGS sequence"/>
</dbReference>
<organism evidence="2 3">
    <name type="scientific">Lagenidium giganteum</name>
    <dbReference type="NCBI Taxonomy" id="4803"/>
    <lineage>
        <taxon>Eukaryota</taxon>
        <taxon>Sar</taxon>
        <taxon>Stramenopiles</taxon>
        <taxon>Oomycota</taxon>
        <taxon>Peronosporomycetes</taxon>
        <taxon>Pythiales</taxon>
        <taxon>Pythiaceae</taxon>
    </lineage>
</organism>
<feature type="compositionally biased region" description="Basic residues" evidence="1">
    <location>
        <begin position="256"/>
        <end position="268"/>
    </location>
</feature>
<sequence length="268" mass="30262">MSRSIFWAMVPRPAIDADVDEAAIFGVKPRLFAIARASSLTQFCASVQARSCAAFRTTWALCSRSQRFLDKVSARLFFIRLLPIWLHRRTCWARYCTRTLARRTTTVLVGGCIHPKSLCLTPHTCFHITDHEQSSQSWKASTTMVVMCICHWPRVRRLSSSFAWANCMHACESYRCHHVTVVSNCVTTPSSSGATTSRVDAVHSSCSIPRRRSNCHYGAAWAPTTALQTTEVRNHYLHKPRRITIKPHGIPTTPHSSHRRRAARVASE</sequence>
<reference evidence="2" key="1">
    <citation type="submission" date="2022-11" db="EMBL/GenBank/DDBJ databases">
        <authorList>
            <person name="Morgan W.R."/>
            <person name="Tartar A."/>
        </authorList>
    </citation>
    <scope>NUCLEOTIDE SEQUENCE</scope>
    <source>
        <strain evidence="2">ARSEF 373</strain>
    </source>
</reference>
<reference evidence="2" key="2">
    <citation type="journal article" date="2023" name="Microbiol Resour">
        <title>Decontamination and Annotation of the Draft Genome Sequence of the Oomycete Lagenidium giganteum ARSEF 373.</title>
        <authorList>
            <person name="Morgan W.R."/>
            <person name="Tartar A."/>
        </authorList>
    </citation>
    <scope>NUCLEOTIDE SEQUENCE</scope>
    <source>
        <strain evidence="2">ARSEF 373</strain>
    </source>
</reference>